<dbReference type="EMBL" id="CACRXK020023608">
    <property type="protein sequence ID" value="CAB4037915.1"/>
    <property type="molecule type" value="Genomic_DNA"/>
</dbReference>
<dbReference type="OrthoDB" id="5956770at2759"/>
<dbReference type="PANTHER" id="PTHR13487:SF3">
    <property type="entry name" value="REVERSION-INDUCING CYSTEINE-RICH PROTEIN WITH KAZAL MOTIFS"/>
    <property type="match status" value="1"/>
</dbReference>
<comment type="caution">
    <text evidence="1">The sequence shown here is derived from an EMBL/GenBank/DDBJ whole genome shotgun (WGS) entry which is preliminary data.</text>
</comment>
<dbReference type="GO" id="GO:0005886">
    <property type="term" value="C:plasma membrane"/>
    <property type="evidence" value="ECO:0007669"/>
    <property type="project" value="TreeGrafter"/>
</dbReference>
<dbReference type="GO" id="GO:0008191">
    <property type="term" value="F:metalloendopeptidase inhibitor activity"/>
    <property type="evidence" value="ECO:0007669"/>
    <property type="project" value="InterPro"/>
</dbReference>
<dbReference type="Gene3D" id="3.30.60.30">
    <property type="match status" value="1"/>
</dbReference>
<proteinExistence type="predicted"/>
<protein>
    <submittedName>
        <fullName evidence="1">Reversion-inducing cysteine-rich with Kazal motifs</fullName>
    </submittedName>
</protein>
<evidence type="ECO:0000313" key="1">
    <source>
        <dbReference type="EMBL" id="CAB4037915.1"/>
    </source>
</evidence>
<dbReference type="GO" id="GO:0030198">
    <property type="term" value="P:extracellular matrix organization"/>
    <property type="evidence" value="ECO:0007669"/>
    <property type="project" value="TreeGrafter"/>
</dbReference>
<dbReference type="SUPFAM" id="SSF100895">
    <property type="entry name" value="Kazal-type serine protease inhibitors"/>
    <property type="match status" value="2"/>
</dbReference>
<dbReference type="InterPro" id="IPR002350">
    <property type="entry name" value="Kazal_dom"/>
</dbReference>
<dbReference type="InterPro" id="IPR036058">
    <property type="entry name" value="Kazal_dom_sf"/>
</dbReference>
<keyword evidence="2" id="KW-1185">Reference proteome</keyword>
<gene>
    <name evidence="1" type="ORF">PACLA_8A056588</name>
</gene>
<dbReference type="Pfam" id="PF07648">
    <property type="entry name" value="Kazal_2"/>
    <property type="match status" value="1"/>
</dbReference>
<reference evidence="1" key="1">
    <citation type="submission" date="2020-04" db="EMBL/GenBank/DDBJ databases">
        <authorList>
            <person name="Alioto T."/>
            <person name="Alioto T."/>
            <person name="Gomez Garrido J."/>
        </authorList>
    </citation>
    <scope>NUCLEOTIDE SEQUENCE</scope>
    <source>
        <strain evidence="1">A484AB</strain>
    </source>
</reference>
<dbReference type="SMART" id="SM00280">
    <property type="entry name" value="KAZAL"/>
    <property type="match status" value="2"/>
</dbReference>
<dbReference type="PROSITE" id="PS51465">
    <property type="entry name" value="KAZAL_2"/>
    <property type="match status" value="1"/>
</dbReference>
<name>A0A6S7JY72_PARCT</name>
<dbReference type="PANTHER" id="PTHR13487">
    <property type="entry name" value="SERINE PROTEASE INHIBITOR"/>
    <property type="match status" value="1"/>
</dbReference>
<dbReference type="Proteomes" id="UP001152795">
    <property type="component" value="Unassembled WGS sequence"/>
</dbReference>
<sequence>MKCPKEDSVGAVCGEDNQSYESECEMLKRGVKLAYKGLCKKNCQSEVCGIESGTYASRCHANEVNAHVDYYGRCEYHFKSALMKDNERGSSFEDERCEMVYENGRCSSVKCEATVLPPGACCPICGEYREGMI</sequence>
<accession>A0A6S7JY72</accession>
<evidence type="ECO:0000313" key="2">
    <source>
        <dbReference type="Proteomes" id="UP001152795"/>
    </source>
</evidence>
<dbReference type="AlphaFoldDB" id="A0A6S7JY72"/>
<organism evidence="1 2">
    <name type="scientific">Paramuricea clavata</name>
    <name type="common">Red gorgonian</name>
    <name type="synonym">Violescent sea-whip</name>
    <dbReference type="NCBI Taxonomy" id="317549"/>
    <lineage>
        <taxon>Eukaryota</taxon>
        <taxon>Metazoa</taxon>
        <taxon>Cnidaria</taxon>
        <taxon>Anthozoa</taxon>
        <taxon>Octocorallia</taxon>
        <taxon>Malacalcyonacea</taxon>
        <taxon>Plexauridae</taxon>
        <taxon>Paramuricea</taxon>
    </lineage>
</organism>
<dbReference type="InterPro" id="IPR039016">
    <property type="entry name" value="RECK"/>
</dbReference>